<dbReference type="EMBL" id="JARKNE010000006">
    <property type="protein sequence ID" value="KAK5824997.1"/>
    <property type="molecule type" value="Genomic_DNA"/>
</dbReference>
<reference evidence="1 2" key="1">
    <citation type="submission" date="2023-03" db="EMBL/GenBank/DDBJ databases">
        <title>WGS of Gossypium arboreum.</title>
        <authorList>
            <person name="Yu D."/>
        </authorList>
    </citation>
    <scope>NUCLEOTIDE SEQUENCE [LARGE SCALE GENOMIC DNA]</scope>
    <source>
        <tissue evidence="1">Leaf</tissue>
    </source>
</reference>
<evidence type="ECO:0000313" key="2">
    <source>
        <dbReference type="Proteomes" id="UP001358586"/>
    </source>
</evidence>
<organism evidence="1 2">
    <name type="scientific">Gossypium arboreum</name>
    <name type="common">Tree cotton</name>
    <name type="synonym">Gossypium nanking</name>
    <dbReference type="NCBI Taxonomy" id="29729"/>
    <lineage>
        <taxon>Eukaryota</taxon>
        <taxon>Viridiplantae</taxon>
        <taxon>Streptophyta</taxon>
        <taxon>Embryophyta</taxon>
        <taxon>Tracheophyta</taxon>
        <taxon>Spermatophyta</taxon>
        <taxon>Magnoliopsida</taxon>
        <taxon>eudicotyledons</taxon>
        <taxon>Gunneridae</taxon>
        <taxon>Pentapetalae</taxon>
        <taxon>rosids</taxon>
        <taxon>malvids</taxon>
        <taxon>Malvales</taxon>
        <taxon>Malvaceae</taxon>
        <taxon>Malvoideae</taxon>
        <taxon>Gossypium</taxon>
    </lineage>
</organism>
<gene>
    <name evidence="1" type="ORF">PVK06_019799</name>
</gene>
<comment type="caution">
    <text evidence="1">The sequence shown here is derived from an EMBL/GenBank/DDBJ whole genome shotgun (WGS) entry which is preliminary data.</text>
</comment>
<accession>A0ABR0PKR5</accession>
<protein>
    <submittedName>
        <fullName evidence="1">Uncharacterized protein</fullName>
    </submittedName>
</protein>
<sequence>MYLPSTNNMHVAVTPPTTMMPPNTYAKSFLDIFKIEVYDGSNFNGGNYIFSILDMHRVVDVIPVTLCDSVKRFRDWAKLEGSKYNMKRYVGT</sequence>
<proteinExistence type="predicted"/>
<keyword evidence="2" id="KW-1185">Reference proteome</keyword>
<dbReference type="Proteomes" id="UP001358586">
    <property type="component" value="Chromosome 6"/>
</dbReference>
<name>A0ABR0PKR5_GOSAR</name>
<evidence type="ECO:0000313" key="1">
    <source>
        <dbReference type="EMBL" id="KAK5824997.1"/>
    </source>
</evidence>